<dbReference type="InterPro" id="IPR018247">
    <property type="entry name" value="EF_Hand_1_Ca_BS"/>
</dbReference>
<comment type="caution">
    <text evidence="1">The sequence shown here is derived from an EMBL/GenBank/DDBJ whole genome shotgun (WGS) entry which is preliminary data.</text>
</comment>
<dbReference type="SUPFAM" id="SSF47473">
    <property type="entry name" value="EF-hand"/>
    <property type="match status" value="1"/>
</dbReference>
<organism evidence="1 2">
    <name type="scientific">Owenia fusiformis</name>
    <name type="common">Polychaete worm</name>
    <dbReference type="NCBI Taxonomy" id="6347"/>
    <lineage>
        <taxon>Eukaryota</taxon>
        <taxon>Metazoa</taxon>
        <taxon>Spiralia</taxon>
        <taxon>Lophotrochozoa</taxon>
        <taxon>Annelida</taxon>
        <taxon>Polychaeta</taxon>
        <taxon>Sedentaria</taxon>
        <taxon>Canalipalpata</taxon>
        <taxon>Sabellida</taxon>
        <taxon>Oweniida</taxon>
        <taxon>Oweniidae</taxon>
        <taxon>Owenia</taxon>
    </lineage>
</organism>
<gene>
    <name evidence="1" type="ORF">OFUS_LOCUS15008</name>
</gene>
<dbReference type="Proteomes" id="UP000749559">
    <property type="component" value="Unassembled WGS sequence"/>
</dbReference>
<proteinExistence type="predicted"/>
<evidence type="ECO:0000313" key="1">
    <source>
        <dbReference type="EMBL" id="CAH1789693.1"/>
    </source>
</evidence>
<keyword evidence="2" id="KW-1185">Reference proteome</keyword>
<dbReference type="EMBL" id="CAIIXF020000007">
    <property type="protein sequence ID" value="CAH1789693.1"/>
    <property type="molecule type" value="Genomic_DNA"/>
</dbReference>
<dbReference type="InterPro" id="IPR002048">
    <property type="entry name" value="EF_hand_dom"/>
</dbReference>
<dbReference type="GO" id="GO:0005509">
    <property type="term" value="F:calcium ion binding"/>
    <property type="evidence" value="ECO:0007669"/>
    <property type="project" value="InterPro"/>
</dbReference>
<dbReference type="AlphaFoldDB" id="A0A8J1TRF4"/>
<accession>A0A8J1TRF4</accession>
<dbReference type="InterPro" id="IPR011992">
    <property type="entry name" value="EF-hand-dom_pair"/>
</dbReference>
<name>A0A8J1TRF4_OWEFU</name>
<protein>
    <submittedName>
        <fullName evidence="1">Uncharacterized protein</fullName>
    </submittedName>
</protein>
<dbReference type="PROSITE" id="PS50222">
    <property type="entry name" value="EF_HAND_2"/>
    <property type="match status" value="1"/>
</dbReference>
<dbReference type="OrthoDB" id="26525at2759"/>
<evidence type="ECO:0000313" key="2">
    <source>
        <dbReference type="Proteomes" id="UP000749559"/>
    </source>
</evidence>
<sequence length="187" mass="21787">MASLYALDMSQLKGVAIFWLKKTVTKVMMNDFNKNGVWDMEDCRKSAEKMIKIGNLKGAKAEEVYTYWENMPPYFNTATNLTDWIIGEIDFRNDPNSPPIVSEYLEKWFSILDSDRDDAIDLNGYKVFWDAYGLDPDYLKRQFDYIDADKDGIISRQDFVKAGIDFCYNTEENANIFWGPIKDLKMV</sequence>
<reference evidence="1" key="1">
    <citation type="submission" date="2022-03" db="EMBL/GenBank/DDBJ databases">
        <authorList>
            <person name="Martin C."/>
        </authorList>
    </citation>
    <scope>NUCLEOTIDE SEQUENCE</scope>
</reference>
<dbReference type="PROSITE" id="PS00018">
    <property type="entry name" value="EF_HAND_1"/>
    <property type="match status" value="1"/>
</dbReference>
<dbReference type="Gene3D" id="1.10.238.10">
    <property type="entry name" value="EF-hand"/>
    <property type="match status" value="1"/>
</dbReference>